<keyword evidence="1" id="KW-0489">Methyltransferase</keyword>
<dbReference type="InterPro" id="IPR029063">
    <property type="entry name" value="SAM-dependent_MTases_sf"/>
</dbReference>
<comment type="caution">
    <text evidence="1">The sequence shown here is derived from an EMBL/GenBank/DDBJ whole genome shotgun (WGS) entry which is preliminary data.</text>
</comment>
<proteinExistence type="predicted"/>
<evidence type="ECO:0000313" key="1">
    <source>
        <dbReference type="EMBL" id="KAB7885280.1"/>
    </source>
</evidence>
<dbReference type="RefSeq" id="WP_152188988.1">
    <property type="nucleotide sequence ID" value="NZ_WFKI01000050.1"/>
</dbReference>
<dbReference type="AlphaFoldDB" id="A0A6L4WRU6"/>
<evidence type="ECO:0000313" key="3">
    <source>
        <dbReference type="Proteomes" id="UP000461010"/>
    </source>
</evidence>
<dbReference type="EMBL" id="WFKK01000061">
    <property type="protein sequence ID" value="KAB7885280.1"/>
    <property type="molecule type" value="Genomic_DNA"/>
</dbReference>
<dbReference type="EMBL" id="WFKJ01000010">
    <property type="protein sequence ID" value="KAB7891964.1"/>
    <property type="molecule type" value="Genomic_DNA"/>
</dbReference>
<accession>A0A6L4WRU6</accession>
<keyword evidence="3" id="KW-1185">Reference proteome</keyword>
<dbReference type="Gene3D" id="3.40.50.150">
    <property type="entry name" value="Vaccinia Virus protein VP39"/>
    <property type="match status" value="1"/>
</dbReference>
<dbReference type="GO" id="GO:0008168">
    <property type="term" value="F:methyltransferase activity"/>
    <property type="evidence" value="ECO:0007669"/>
    <property type="project" value="UniProtKB-KW"/>
</dbReference>
<gene>
    <name evidence="2" type="ORF">GBG18_05090</name>
    <name evidence="1" type="ORF">GBG19_14415</name>
</gene>
<protein>
    <submittedName>
        <fullName evidence="1">SAM-dependent methyltransferase</fullName>
    </submittedName>
</protein>
<dbReference type="Proteomes" id="UP000472839">
    <property type="component" value="Unassembled WGS sequence"/>
</dbReference>
<dbReference type="SUPFAM" id="SSF53335">
    <property type="entry name" value="S-adenosyl-L-methionine-dependent methyltransferases"/>
    <property type="match status" value="1"/>
</dbReference>
<sequence>MNKSKELDQFYTNNKIAESCMDELNKNYKLDNYFLLEPSAGTGSFSDLFHKNSLAIDIDPKKPYMKKIDFLGLSINAFNHKNVFTIGNPPFGKNSSLAIKFFNKSAEFSDYIAFVVPKTFKKASLTNKLSLDFHLDMEKDIPLDSFIFEGKKYSVPCVFQVWKKMDVKREPIYTKSSTELFEFTTKEDADFAIRRVGGLAGKVLEEFAEYSESSNYFIKTKRSKRLLTKKIRSVYEDLNILAKNSAGNPSLSKHELITTLERSN</sequence>
<dbReference type="GO" id="GO:0032259">
    <property type="term" value="P:methylation"/>
    <property type="evidence" value="ECO:0007669"/>
    <property type="project" value="UniProtKB-KW"/>
</dbReference>
<evidence type="ECO:0000313" key="4">
    <source>
        <dbReference type="Proteomes" id="UP000472839"/>
    </source>
</evidence>
<keyword evidence="1" id="KW-0808">Transferase</keyword>
<dbReference type="Proteomes" id="UP000461010">
    <property type="component" value="Unassembled WGS sequence"/>
</dbReference>
<organism evidence="1 4">
    <name type="scientific">Poseidonibacter ostreae</name>
    <dbReference type="NCBI Taxonomy" id="2654171"/>
    <lineage>
        <taxon>Bacteria</taxon>
        <taxon>Pseudomonadati</taxon>
        <taxon>Campylobacterota</taxon>
        <taxon>Epsilonproteobacteria</taxon>
        <taxon>Campylobacterales</taxon>
        <taxon>Arcobacteraceae</taxon>
        <taxon>Poseidonibacter</taxon>
    </lineage>
</organism>
<name>A0A6L4WRU6_9BACT</name>
<reference evidence="3 4" key="1">
    <citation type="submission" date="2019-10" db="EMBL/GenBank/DDBJ databases">
        <title>Poseidonibacter ostreae sp. nov., isolated from the gut of the Ostrea denselamellosa.</title>
        <authorList>
            <person name="Choi A."/>
        </authorList>
    </citation>
    <scope>NUCLEOTIDE SEQUENCE [LARGE SCALE GENOMIC DNA]</scope>
    <source>
        <strain evidence="1 4">SJOD-M-33</strain>
        <strain evidence="2 3">SJOD-M-5</strain>
    </source>
</reference>
<evidence type="ECO:0000313" key="2">
    <source>
        <dbReference type="EMBL" id="KAB7891964.1"/>
    </source>
</evidence>